<evidence type="ECO:0000313" key="4">
    <source>
        <dbReference type="Proteomes" id="UP001597362"/>
    </source>
</evidence>
<name>A0ABW4YJ79_9BACL</name>
<comment type="caution">
    <text evidence="3">The sequence shown here is derived from an EMBL/GenBank/DDBJ whole genome shotgun (WGS) entry which is preliminary data.</text>
</comment>
<feature type="transmembrane region" description="Helical" evidence="1">
    <location>
        <begin position="21"/>
        <end position="41"/>
    </location>
</feature>
<dbReference type="Proteomes" id="UP001597362">
    <property type="component" value="Unassembled WGS sequence"/>
</dbReference>
<keyword evidence="1" id="KW-0812">Transmembrane</keyword>
<keyword evidence="1" id="KW-1133">Transmembrane helix</keyword>
<dbReference type="InterPro" id="IPR005182">
    <property type="entry name" value="YdbS-like_PH"/>
</dbReference>
<keyword evidence="1" id="KW-0472">Membrane</keyword>
<dbReference type="PANTHER" id="PTHR34473:SF2">
    <property type="entry name" value="UPF0699 TRANSMEMBRANE PROTEIN YDBT"/>
    <property type="match status" value="1"/>
</dbReference>
<dbReference type="EMBL" id="JBHUHO010000024">
    <property type="protein sequence ID" value="MFD2115680.1"/>
    <property type="molecule type" value="Genomic_DNA"/>
</dbReference>
<sequence length="159" mass="18231">MLRTLSKKLHPDYFKVYRISNAILHGILGIVLITYFVFVQVEDWSHIPLLIATPLWLVSFLYFGLVTPAIMEKVFRYELFDDELEIKSGVIFLKNVLVPMVRVQHVEISSGPLMRKHDLASVEVVTAATTHKIVGLKLLEAEMLKRRIGQLARVSEDEN</sequence>
<evidence type="ECO:0000259" key="2">
    <source>
        <dbReference type="Pfam" id="PF03703"/>
    </source>
</evidence>
<gene>
    <name evidence="3" type="ORF">ACFSJH_08065</name>
</gene>
<evidence type="ECO:0000256" key="1">
    <source>
        <dbReference type="SAM" id="Phobius"/>
    </source>
</evidence>
<organism evidence="3 4">
    <name type="scientific">Paenibacillus yanchengensis</name>
    <dbReference type="NCBI Taxonomy" id="2035833"/>
    <lineage>
        <taxon>Bacteria</taxon>
        <taxon>Bacillati</taxon>
        <taxon>Bacillota</taxon>
        <taxon>Bacilli</taxon>
        <taxon>Bacillales</taxon>
        <taxon>Paenibacillaceae</taxon>
        <taxon>Paenibacillus</taxon>
    </lineage>
</organism>
<feature type="domain" description="YdbS-like PH" evidence="2">
    <location>
        <begin position="75"/>
        <end position="148"/>
    </location>
</feature>
<evidence type="ECO:0000313" key="3">
    <source>
        <dbReference type="EMBL" id="MFD2115680.1"/>
    </source>
</evidence>
<proteinExistence type="predicted"/>
<accession>A0ABW4YJ79</accession>
<reference evidence="4" key="1">
    <citation type="journal article" date="2019" name="Int. J. Syst. Evol. Microbiol.">
        <title>The Global Catalogue of Microorganisms (GCM) 10K type strain sequencing project: providing services to taxonomists for standard genome sequencing and annotation.</title>
        <authorList>
            <consortium name="The Broad Institute Genomics Platform"/>
            <consortium name="The Broad Institute Genome Sequencing Center for Infectious Disease"/>
            <person name="Wu L."/>
            <person name="Ma J."/>
        </authorList>
    </citation>
    <scope>NUCLEOTIDE SEQUENCE [LARGE SCALE GENOMIC DNA]</scope>
    <source>
        <strain evidence="4">GH52</strain>
    </source>
</reference>
<feature type="transmembrane region" description="Helical" evidence="1">
    <location>
        <begin position="47"/>
        <end position="66"/>
    </location>
</feature>
<dbReference type="RefSeq" id="WP_377771083.1">
    <property type="nucleotide sequence ID" value="NZ_JBHUHO010000024.1"/>
</dbReference>
<protein>
    <submittedName>
        <fullName evidence="3">PH domain-containing protein</fullName>
    </submittedName>
</protein>
<dbReference type="PANTHER" id="PTHR34473">
    <property type="entry name" value="UPF0699 TRANSMEMBRANE PROTEIN YDBS"/>
    <property type="match status" value="1"/>
</dbReference>
<keyword evidence="4" id="KW-1185">Reference proteome</keyword>
<dbReference type="Pfam" id="PF03703">
    <property type="entry name" value="bPH_2"/>
    <property type="match status" value="1"/>
</dbReference>